<keyword evidence="4" id="KW-0997">Cell inner membrane</keyword>
<evidence type="ECO:0000256" key="6">
    <source>
        <dbReference type="ARBA" id="ARBA00022723"/>
    </source>
</evidence>
<keyword evidence="9" id="KW-0408">Iron</keyword>
<dbReference type="GO" id="GO:0046872">
    <property type="term" value="F:metal ion binding"/>
    <property type="evidence" value="ECO:0007669"/>
    <property type="project" value="UniProtKB-KW"/>
</dbReference>
<comment type="subcellular location">
    <subcellularLocation>
        <location evidence="1">Cell inner membrane</location>
        <topology evidence="1">Multi-pass membrane protein</topology>
    </subcellularLocation>
</comment>
<evidence type="ECO:0000313" key="15">
    <source>
        <dbReference type="Proteomes" id="UP000092952"/>
    </source>
</evidence>
<feature type="transmembrane region" description="Helical" evidence="12">
    <location>
        <begin position="207"/>
        <end position="226"/>
    </location>
</feature>
<dbReference type="InParanoid" id="A0A1B1YUU1"/>
<dbReference type="InterPro" id="IPR033885">
    <property type="entry name" value="AlkB/XylM"/>
</dbReference>
<dbReference type="Proteomes" id="UP000092952">
    <property type="component" value="Chromosome"/>
</dbReference>
<dbReference type="RefSeq" id="WP_068805066.1">
    <property type="nucleotide sequence ID" value="NZ_CP014671.1"/>
</dbReference>
<dbReference type="GO" id="GO:0004497">
    <property type="term" value="F:monooxygenase activity"/>
    <property type="evidence" value="ECO:0007669"/>
    <property type="project" value="UniProtKB-KW"/>
</dbReference>
<evidence type="ECO:0000259" key="13">
    <source>
        <dbReference type="Pfam" id="PF00487"/>
    </source>
</evidence>
<dbReference type="EMBL" id="CP014671">
    <property type="protein sequence ID" value="ANX04581.1"/>
    <property type="molecule type" value="Genomic_DNA"/>
</dbReference>
<organism evidence="14 15">
    <name type="scientific">Immundisolibacter cernigliae</name>
    <dbReference type="NCBI Taxonomy" id="1810504"/>
    <lineage>
        <taxon>Bacteria</taxon>
        <taxon>Pseudomonadati</taxon>
        <taxon>Pseudomonadota</taxon>
        <taxon>Gammaproteobacteria</taxon>
        <taxon>Immundisolibacterales</taxon>
        <taxon>Immundisolibacteraceae</taxon>
        <taxon>Immundisolibacter</taxon>
    </lineage>
</organism>
<sequence>MTDYLRYYLCSLVVLAGVAGFVLGGWWMWAGVGTFFVLAGLDAVSRPDHSLRRFRYPRLADAPLYLHCVLMMALYAAFAWRMQAGLGVQGTVPTVLVLAGAVASLVWLNAVPNVPVAHELMHRKDWLSRGLAKFISAIFADAHRDIPHLYTHHIHFDTEADADYAPRGTSVYPFMWRCTKRNFEELLVATRKRRDVTGAGLWSPRNFLFWEFALLLSIPLAVGLYGGPLAGALTLLAQISSKFFLEALNYIQHYGLVRVPGSPTRLHHTWNHLTWIDRTIGYEITTHVDHHIDPDLRFDQLVPHPDAPQMPNLFVCAVSAFIPPLWFARIAKPLLKDWDLRFASPQEQQIAREANRKAGWPDWLDEVEAAPAAAMAGA</sequence>
<dbReference type="GO" id="GO:0005886">
    <property type="term" value="C:plasma membrane"/>
    <property type="evidence" value="ECO:0007669"/>
    <property type="project" value="UniProtKB-SubCell"/>
</dbReference>
<keyword evidence="15" id="KW-1185">Reference proteome</keyword>
<dbReference type="STRING" id="1810504.PG2T_10635"/>
<reference evidence="15" key="1">
    <citation type="submission" date="2016-03" db="EMBL/GenBank/DDBJ databases">
        <title>Complete genome sequence of Solimmundus cernigliae, representing a novel lineage of polycyclic aromatic hydrocarbon degraders within the Gammaproteobacteria.</title>
        <authorList>
            <person name="Singleton D.R."/>
            <person name="Dickey A.N."/>
            <person name="Scholl E.H."/>
            <person name="Wright F.A."/>
            <person name="Aitken M.D."/>
        </authorList>
    </citation>
    <scope>NUCLEOTIDE SEQUENCE [LARGE SCALE GENOMIC DNA]</scope>
    <source>
        <strain evidence="15">TR3.2</strain>
    </source>
</reference>
<keyword evidence="10" id="KW-0503">Monooxygenase</keyword>
<dbReference type="PANTHER" id="PTHR38674">
    <property type="entry name" value="ALKANE 1-MONOOXYGENASE 1"/>
    <property type="match status" value="1"/>
</dbReference>
<keyword evidence="5 12" id="KW-0812">Transmembrane</keyword>
<evidence type="ECO:0000256" key="3">
    <source>
        <dbReference type="ARBA" id="ARBA00022475"/>
    </source>
</evidence>
<evidence type="ECO:0000256" key="1">
    <source>
        <dbReference type="ARBA" id="ARBA00004429"/>
    </source>
</evidence>
<keyword evidence="8" id="KW-0560">Oxidoreductase</keyword>
<evidence type="ECO:0000256" key="5">
    <source>
        <dbReference type="ARBA" id="ARBA00022692"/>
    </source>
</evidence>
<accession>A0A1B1YUU1</accession>
<dbReference type="KEGG" id="gbi:PG2T_10635"/>
<evidence type="ECO:0000313" key="14">
    <source>
        <dbReference type="EMBL" id="ANX04581.1"/>
    </source>
</evidence>
<evidence type="ECO:0000256" key="4">
    <source>
        <dbReference type="ARBA" id="ARBA00022519"/>
    </source>
</evidence>
<dbReference type="InterPro" id="IPR005804">
    <property type="entry name" value="FA_desaturase_dom"/>
</dbReference>
<dbReference type="OrthoDB" id="4759734at2"/>
<comment type="similarity">
    <text evidence="2">Belongs to the fatty acid desaturase type 1 family. AlkB subfamily.</text>
</comment>
<dbReference type="AlphaFoldDB" id="A0A1B1YUU1"/>
<feature type="transmembrane region" description="Helical" evidence="12">
    <location>
        <begin position="92"/>
        <end position="114"/>
    </location>
</feature>
<keyword evidence="3" id="KW-1003">Cell membrane</keyword>
<evidence type="ECO:0000256" key="9">
    <source>
        <dbReference type="ARBA" id="ARBA00023004"/>
    </source>
</evidence>
<name>A0A1B1YUU1_9GAMM</name>
<feature type="transmembrane region" description="Helical" evidence="12">
    <location>
        <begin position="62"/>
        <end position="80"/>
    </location>
</feature>
<evidence type="ECO:0000256" key="10">
    <source>
        <dbReference type="ARBA" id="ARBA00023033"/>
    </source>
</evidence>
<protein>
    <recommendedName>
        <fullName evidence="13">Fatty acid desaturase domain-containing protein</fullName>
    </recommendedName>
</protein>
<dbReference type="GO" id="GO:0006629">
    <property type="term" value="P:lipid metabolic process"/>
    <property type="evidence" value="ECO:0007669"/>
    <property type="project" value="InterPro"/>
</dbReference>
<gene>
    <name evidence="14" type="ORF">PG2T_10635</name>
</gene>
<dbReference type="CDD" id="cd03512">
    <property type="entry name" value="Alkane-hydroxylase"/>
    <property type="match status" value="1"/>
</dbReference>
<evidence type="ECO:0000256" key="11">
    <source>
        <dbReference type="ARBA" id="ARBA00023136"/>
    </source>
</evidence>
<keyword evidence="6" id="KW-0479">Metal-binding</keyword>
<feature type="domain" description="Fatty acid desaturase" evidence="13">
    <location>
        <begin position="97"/>
        <end position="301"/>
    </location>
</feature>
<evidence type="ECO:0000256" key="7">
    <source>
        <dbReference type="ARBA" id="ARBA00022989"/>
    </source>
</evidence>
<keyword evidence="7 12" id="KW-1133">Transmembrane helix</keyword>
<evidence type="ECO:0000256" key="12">
    <source>
        <dbReference type="SAM" id="Phobius"/>
    </source>
</evidence>
<dbReference type="PANTHER" id="PTHR38674:SF1">
    <property type="entry name" value="ALKANE 1-MONOOXYGENASE 1"/>
    <property type="match status" value="1"/>
</dbReference>
<dbReference type="Pfam" id="PF00487">
    <property type="entry name" value="FA_desaturase"/>
    <property type="match status" value="1"/>
</dbReference>
<proteinExistence type="inferred from homology"/>
<feature type="transmembrane region" description="Helical" evidence="12">
    <location>
        <begin position="12"/>
        <end position="41"/>
    </location>
</feature>
<evidence type="ECO:0000256" key="8">
    <source>
        <dbReference type="ARBA" id="ARBA00023002"/>
    </source>
</evidence>
<evidence type="ECO:0000256" key="2">
    <source>
        <dbReference type="ARBA" id="ARBA00010823"/>
    </source>
</evidence>
<keyword evidence="11 12" id="KW-0472">Membrane</keyword>